<accession>A0AA42MS92</accession>
<feature type="transmembrane region" description="Helical" evidence="1">
    <location>
        <begin position="32"/>
        <end position="53"/>
    </location>
</feature>
<feature type="transmembrane region" description="Helical" evidence="1">
    <location>
        <begin position="7"/>
        <end position="26"/>
    </location>
</feature>
<keyword evidence="1" id="KW-0472">Membrane</keyword>
<evidence type="ECO:0000256" key="1">
    <source>
        <dbReference type="SAM" id="Phobius"/>
    </source>
</evidence>
<protein>
    <submittedName>
        <fullName evidence="2">Uncharacterized protein</fullName>
    </submittedName>
</protein>
<dbReference type="EMBL" id="JAOCBE010000001">
    <property type="protein sequence ID" value="MDH0968063.1"/>
    <property type="molecule type" value="Genomic_DNA"/>
</dbReference>
<keyword evidence="1" id="KW-1133">Transmembrane helix</keyword>
<organism evidence="2 3">
    <name type="scientific">Acinetobacter johnsonii</name>
    <dbReference type="NCBI Taxonomy" id="40214"/>
    <lineage>
        <taxon>Bacteria</taxon>
        <taxon>Pseudomonadati</taxon>
        <taxon>Pseudomonadota</taxon>
        <taxon>Gammaproteobacteria</taxon>
        <taxon>Moraxellales</taxon>
        <taxon>Moraxellaceae</taxon>
        <taxon>Acinetobacter</taxon>
    </lineage>
</organism>
<evidence type="ECO:0000313" key="3">
    <source>
        <dbReference type="Proteomes" id="UP001159915"/>
    </source>
</evidence>
<reference evidence="2" key="1">
    <citation type="submission" date="2022-09" db="EMBL/GenBank/DDBJ databases">
        <title>Intensive care unit water sources are persistently colonized with multi-drug resistant bacteria and are the site of extensive horizontal gene transfer of antibiotic resistance genes.</title>
        <authorList>
            <person name="Diorio-Toth L."/>
        </authorList>
    </citation>
    <scope>NUCLEOTIDE SEQUENCE</scope>
    <source>
        <strain evidence="2">GD03920</strain>
    </source>
</reference>
<name>A0AA42MS92_ACIJO</name>
<dbReference type="AlphaFoldDB" id="A0AA42MS92"/>
<proteinExistence type="predicted"/>
<gene>
    <name evidence="2" type="ORF">N5C10_01840</name>
</gene>
<keyword evidence="1" id="KW-0812">Transmembrane</keyword>
<comment type="caution">
    <text evidence="2">The sequence shown here is derived from an EMBL/GenBank/DDBJ whole genome shotgun (WGS) entry which is preliminary data.</text>
</comment>
<dbReference type="RefSeq" id="WP_279668370.1">
    <property type="nucleotide sequence ID" value="NZ_JAOCBE010000001.1"/>
</dbReference>
<sequence length="59" mass="6559">MNLLSKIIVIIASLLSVSSLMFGIYIQDLLILSVGLLFALFSIVLALETQHILNNPFRK</sequence>
<evidence type="ECO:0000313" key="2">
    <source>
        <dbReference type="EMBL" id="MDH0968063.1"/>
    </source>
</evidence>
<dbReference type="Proteomes" id="UP001159915">
    <property type="component" value="Unassembled WGS sequence"/>
</dbReference>